<sequence>MDSCIKSSRQASRITIDHLYHTGASSSRSSHGLPPLSTFFVARRQPMETIVNSLQSIAFVGQRVVVIVDMGGSGKTQIALKYGYDYDNFILSFVHFMDFPQPLFALAASYGFAYEPQYLLERGEDYLASIDQLKSIFCPEGDLLNCYPPSSSVTSCLGQDRLSETEITAFRGAAVRLLSCGTNYDDDYLWEYLLSHFKYISPFNGDLHVNDRGALAAIARRLMSSHELVSIWKDLYSRVKQIHGENHIQASQAALGLADSYGTAGDREKMEEIEREVAKVRTTLLGEEHSSTLHAIGNLARTLQGNRDYEAAAELEVKVLDDTGKIERPDHRALVLALSDLAWTRASQGLNDPAIILLQEALEVITAANGKAHPPEIRVMEQLYSCYESQGNTDQLEKLGKKIHALKKQLYGVVTKGGTLRQNRCGERSCQGEEILMAIFTMILWVHSIGSGEYLVQTRNVLKNHVPRRAVYAQDRFEEAATLWKEEVVGTQNLMGKEDVRTLKATGRVALALFKLRQYEESEKFWRQEWIGRQKSLVERDNATLNTLYWVARCLYEQGCYSEARELRNEQIEKRQVVEGKPNKYVLDAQCWAARCLFENMYKEAEEIWREELAGRRELHGDNESFTLGAIHWLARAAYAQRRYEEAEALWGEELQGPTGIEMKKYPEAELLRKEQLEGRRETVGPLANNTMRAMFSLSRTLFRLEKYEEAEKLLREELQCRRQVCGDQHTDTHNTIHWLGRALYEQGKYEEPRRLWEEN</sequence>
<dbReference type="InterPro" id="IPR053137">
    <property type="entry name" value="NLR-like"/>
</dbReference>
<dbReference type="Pfam" id="PF13424">
    <property type="entry name" value="TPR_12"/>
    <property type="match status" value="1"/>
</dbReference>
<dbReference type="Gene3D" id="1.25.40.10">
    <property type="entry name" value="Tetratricopeptide repeat domain"/>
    <property type="match status" value="3"/>
</dbReference>
<dbReference type="SUPFAM" id="SSF52540">
    <property type="entry name" value="P-loop containing nucleoside triphosphate hydrolases"/>
    <property type="match status" value="1"/>
</dbReference>
<evidence type="ECO:0000313" key="2">
    <source>
        <dbReference type="Proteomes" id="UP000054097"/>
    </source>
</evidence>
<dbReference type="InterPro" id="IPR027417">
    <property type="entry name" value="P-loop_NTPase"/>
</dbReference>
<name>A0A0C3B8F7_SERVB</name>
<organism evidence="1 2">
    <name type="scientific">Serendipita vermifera MAFF 305830</name>
    <dbReference type="NCBI Taxonomy" id="933852"/>
    <lineage>
        <taxon>Eukaryota</taxon>
        <taxon>Fungi</taxon>
        <taxon>Dikarya</taxon>
        <taxon>Basidiomycota</taxon>
        <taxon>Agaricomycotina</taxon>
        <taxon>Agaricomycetes</taxon>
        <taxon>Sebacinales</taxon>
        <taxon>Serendipitaceae</taxon>
        <taxon>Serendipita</taxon>
    </lineage>
</organism>
<dbReference type="AlphaFoldDB" id="A0A0C3B8F7"/>
<dbReference type="SUPFAM" id="SSF48452">
    <property type="entry name" value="TPR-like"/>
    <property type="match status" value="3"/>
</dbReference>
<dbReference type="Proteomes" id="UP000054097">
    <property type="component" value="Unassembled WGS sequence"/>
</dbReference>
<dbReference type="STRING" id="933852.A0A0C3B8F7"/>
<proteinExistence type="predicted"/>
<reference evidence="1 2" key="1">
    <citation type="submission" date="2014-04" db="EMBL/GenBank/DDBJ databases">
        <authorList>
            <consortium name="DOE Joint Genome Institute"/>
            <person name="Kuo A."/>
            <person name="Zuccaro A."/>
            <person name="Kohler A."/>
            <person name="Nagy L.G."/>
            <person name="Floudas D."/>
            <person name="Copeland A."/>
            <person name="Barry K.W."/>
            <person name="Cichocki N."/>
            <person name="Veneault-Fourrey C."/>
            <person name="LaButti K."/>
            <person name="Lindquist E.A."/>
            <person name="Lipzen A."/>
            <person name="Lundell T."/>
            <person name="Morin E."/>
            <person name="Murat C."/>
            <person name="Sun H."/>
            <person name="Tunlid A."/>
            <person name="Henrissat B."/>
            <person name="Grigoriev I.V."/>
            <person name="Hibbett D.S."/>
            <person name="Martin F."/>
            <person name="Nordberg H.P."/>
            <person name="Cantor M.N."/>
            <person name="Hua S.X."/>
        </authorList>
    </citation>
    <scope>NUCLEOTIDE SEQUENCE [LARGE SCALE GENOMIC DNA]</scope>
    <source>
        <strain evidence="1 2">MAFF 305830</strain>
    </source>
</reference>
<dbReference type="PANTHER" id="PTHR46082">
    <property type="entry name" value="ATP/GTP-BINDING PROTEIN-RELATED"/>
    <property type="match status" value="1"/>
</dbReference>
<evidence type="ECO:0008006" key="3">
    <source>
        <dbReference type="Google" id="ProtNLM"/>
    </source>
</evidence>
<dbReference type="PANTHER" id="PTHR46082:SF6">
    <property type="entry name" value="AAA+ ATPASE DOMAIN-CONTAINING PROTEIN-RELATED"/>
    <property type="match status" value="1"/>
</dbReference>
<accession>A0A0C3B8F7</accession>
<reference evidence="2" key="2">
    <citation type="submission" date="2015-01" db="EMBL/GenBank/DDBJ databases">
        <title>Evolutionary Origins and Diversification of the Mycorrhizal Mutualists.</title>
        <authorList>
            <consortium name="DOE Joint Genome Institute"/>
            <consortium name="Mycorrhizal Genomics Consortium"/>
            <person name="Kohler A."/>
            <person name="Kuo A."/>
            <person name="Nagy L.G."/>
            <person name="Floudas D."/>
            <person name="Copeland A."/>
            <person name="Barry K.W."/>
            <person name="Cichocki N."/>
            <person name="Veneault-Fourrey C."/>
            <person name="LaButti K."/>
            <person name="Lindquist E.A."/>
            <person name="Lipzen A."/>
            <person name="Lundell T."/>
            <person name="Morin E."/>
            <person name="Murat C."/>
            <person name="Riley R."/>
            <person name="Ohm R."/>
            <person name="Sun H."/>
            <person name="Tunlid A."/>
            <person name="Henrissat B."/>
            <person name="Grigoriev I.V."/>
            <person name="Hibbett D.S."/>
            <person name="Martin F."/>
        </authorList>
    </citation>
    <scope>NUCLEOTIDE SEQUENCE [LARGE SCALE GENOMIC DNA]</scope>
    <source>
        <strain evidence="2">MAFF 305830</strain>
    </source>
</reference>
<keyword evidence="2" id="KW-1185">Reference proteome</keyword>
<protein>
    <recommendedName>
        <fullName evidence="3">MalT-like TPR region domain-containing protein</fullName>
    </recommendedName>
</protein>
<dbReference type="Pfam" id="PF13374">
    <property type="entry name" value="TPR_10"/>
    <property type="match status" value="1"/>
</dbReference>
<gene>
    <name evidence="1" type="ORF">M408DRAFT_308347</name>
</gene>
<evidence type="ECO:0000313" key="1">
    <source>
        <dbReference type="EMBL" id="KIM28424.1"/>
    </source>
</evidence>
<dbReference type="OrthoDB" id="4358462at2759"/>
<dbReference type="Gene3D" id="3.40.50.300">
    <property type="entry name" value="P-loop containing nucleotide triphosphate hydrolases"/>
    <property type="match status" value="1"/>
</dbReference>
<dbReference type="EMBL" id="KN824293">
    <property type="protein sequence ID" value="KIM28424.1"/>
    <property type="molecule type" value="Genomic_DNA"/>
</dbReference>
<dbReference type="InterPro" id="IPR011990">
    <property type="entry name" value="TPR-like_helical_dom_sf"/>
</dbReference>
<dbReference type="HOGENOM" id="CLU_000288_125_8_1"/>